<dbReference type="EMBL" id="FQUP01000001">
    <property type="protein sequence ID" value="SHE82464.1"/>
    <property type="molecule type" value="Genomic_DNA"/>
</dbReference>
<dbReference type="InterPro" id="IPR036265">
    <property type="entry name" value="HIT-like_sf"/>
</dbReference>
<dbReference type="Proteomes" id="UP000184485">
    <property type="component" value="Unassembled WGS sequence"/>
</dbReference>
<keyword evidence="3" id="KW-0378">Hydrolase</keyword>
<name>A0A1M4WMM5_9HYPH</name>
<dbReference type="PROSITE" id="PS51084">
    <property type="entry name" value="HIT_2"/>
    <property type="match status" value="1"/>
</dbReference>
<dbReference type="AlphaFoldDB" id="A0A1M4WMM5"/>
<dbReference type="InterPro" id="IPR011146">
    <property type="entry name" value="HIT-like"/>
</dbReference>
<sequence length="147" mass="16471">MADLACAHCRGINEDRLWAGDLYRVVLVHETGFEGWGRVIWNAHVAEITDLPSPQQSMALQAVLALERALRAELTPDKINIASLATGMPHLHVHVIPRFRDDPTFPEPVWLPAQRSSARTLPAGFAERMRRRLTEELGPSDHDRPAV</sequence>
<feature type="short sequence motif" description="Histidine triad motif" evidence="1">
    <location>
        <begin position="90"/>
        <end position="94"/>
    </location>
</feature>
<keyword evidence="4" id="KW-1185">Reference proteome</keyword>
<protein>
    <submittedName>
        <fullName evidence="3">Diadenosine tetraphosphate (Ap4A) hydrolase</fullName>
    </submittedName>
</protein>
<gene>
    <name evidence="3" type="ORF">SAMN02745157_1019</name>
</gene>
<dbReference type="Pfam" id="PF01230">
    <property type="entry name" value="HIT"/>
    <property type="match status" value="1"/>
</dbReference>
<dbReference type="Gene3D" id="3.30.428.10">
    <property type="entry name" value="HIT-like"/>
    <property type="match status" value="1"/>
</dbReference>
<dbReference type="SUPFAM" id="SSF54197">
    <property type="entry name" value="HIT-like"/>
    <property type="match status" value="1"/>
</dbReference>
<organism evidence="3 4">
    <name type="scientific">Kaistia soli DSM 19436</name>
    <dbReference type="NCBI Taxonomy" id="1122133"/>
    <lineage>
        <taxon>Bacteria</taxon>
        <taxon>Pseudomonadati</taxon>
        <taxon>Pseudomonadota</taxon>
        <taxon>Alphaproteobacteria</taxon>
        <taxon>Hyphomicrobiales</taxon>
        <taxon>Kaistiaceae</taxon>
        <taxon>Kaistia</taxon>
    </lineage>
</organism>
<proteinExistence type="predicted"/>
<evidence type="ECO:0000259" key="2">
    <source>
        <dbReference type="PROSITE" id="PS51084"/>
    </source>
</evidence>
<feature type="domain" description="HIT" evidence="2">
    <location>
        <begin position="4"/>
        <end position="105"/>
    </location>
</feature>
<evidence type="ECO:0000313" key="4">
    <source>
        <dbReference type="Proteomes" id="UP000184485"/>
    </source>
</evidence>
<reference evidence="3 4" key="1">
    <citation type="submission" date="2016-11" db="EMBL/GenBank/DDBJ databases">
        <authorList>
            <person name="Jaros S."/>
            <person name="Januszkiewicz K."/>
            <person name="Wedrychowicz H."/>
        </authorList>
    </citation>
    <scope>NUCLEOTIDE SEQUENCE [LARGE SCALE GENOMIC DNA]</scope>
    <source>
        <strain evidence="3 4">DSM 19436</strain>
    </source>
</reference>
<evidence type="ECO:0000256" key="1">
    <source>
        <dbReference type="PROSITE-ProRule" id="PRU00464"/>
    </source>
</evidence>
<evidence type="ECO:0000313" key="3">
    <source>
        <dbReference type="EMBL" id="SHE82464.1"/>
    </source>
</evidence>
<dbReference type="STRING" id="1122133.SAMN02745157_1019"/>
<dbReference type="GO" id="GO:0016787">
    <property type="term" value="F:hydrolase activity"/>
    <property type="evidence" value="ECO:0007669"/>
    <property type="project" value="UniProtKB-KW"/>
</dbReference>
<accession>A0A1M4WMM5</accession>